<dbReference type="InterPro" id="IPR005000">
    <property type="entry name" value="Aldolase/citrate-lyase_domain"/>
</dbReference>
<dbReference type="PANTHER" id="PTHR30502">
    <property type="entry name" value="2-KETO-3-DEOXY-L-RHAMNONATE ALDOLASE"/>
    <property type="match status" value="1"/>
</dbReference>
<dbReference type="InterPro" id="IPR015813">
    <property type="entry name" value="Pyrv/PenolPyrv_kinase-like_dom"/>
</dbReference>
<organism evidence="5 6">
    <name type="scientific">Pelagimonas varians</name>
    <dbReference type="NCBI Taxonomy" id="696760"/>
    <lineage>
        <taxon>Bacteria</taxon>
        <taxon>Pseudomonadati</taxon>
        <taxon>Pseudomonadota</taxon>
        <taxon>Alphaproteobacteria</taxon>
        <taxon>Rhodobacterales</taxon>
        <taxon>Roseobacteraceae</taxon>
        <taxon>Pelagimonas</taxon>
    </lineage>
</organism>
<accession>A0A238JUD4</accession>
<evidence type="ECO:0000313" key="6">
    <source>
        <dbReference type="Proteomes" id="UP000220836"/>
    </source>
</evidence>
<comment type="similarity">
    <text evidence="1">Belongs to the HpcH/HpaI aldolase family.</text>
</comment>
<dbReference type="Pfam" id="PF03328">
    <property type="entry name" value="HpcH_HpaI"/>
    <property type="match status" value="1"/>
</dbReference>
<evidence type="ECO:0000256" key="1">
    <source>
        <dbReference type="ARBA" id="ARBA00005568"/>
    </source>
</evidence>
<protein>
    <submittedName>
        <fullName evidence="5">Alpha-dehydro-beta-deoxy-D-glucarate aldolase</fullName>
    </submittedName>
</protein>
<dbReference type="GO" id="GO:0005737">
    <property type="term" value="C:cytoplasm"/>
    <property type="evidence" value="ECO:0007669"/>
    <property type="project" value="TreeGrafter"/>
</dbReference>
<dbReference type="GO" id="GO:0016832">
    <property type="term" value="F:aldehyde-lyase activity"/>
    <property type="evidence" value="ECO:0007669"/>
    <property type="project" value="TreeGrafter"/>
</dbReference>
<dbReference type="SUPFAM" id="SSF51621">
    <property type="entry name" value="Phosphoenolpyruvate/pyruvate domain"/>
    <property type="match status" value="1"/>
</dbReference>
<gene>
    <name evidence="5" type="ORF">PEV8663_00451</name>
</gene>
<keyword evidence="6" id="KW-1185">Reference proteome</keyword>
<evidence type="ECO:0000259" key="4">
    <source>
        <dbReference type="Pfam" id="PF03328"/>
    </source>
</evidence>
<dbReference type="InterPro" id="IPR040442">
    <property type="entry name" value="Pyrv_kinase-like_dom_sf"/>
</dbReference>
<dbReference type="InterPro" id="IPR050251">
    <property type="entry name" value="HpcH-HpaI_aldolase"/>
</dbReference>
<evidence type="ECO:0000256" key="2">
    <source>
        <dbReference type="ARBA" id="ARBA00022723"/>
    </source>
</evidence>
<name>A0A238JUD4_9RHOB</name>
<dbReference type="PANTHER" id="PTHR30502:SF0">
    <property type="entry name" value="PHOSPHOENOLPYRUVATE CARBOXYLASE FAMILY PROTEIN"/>
    <property type="match status" value="1"/>
</dbReference>
<dbReference type="Proteomes" id="UP000220836">
    <property type="component" value="Unassembled WGS sequence"/>
</dbReference>
<evidence type="ECO:0000256" key="3">
    <source>
        <dbReference type="ARBA" id="ARBA00023239"/>
    </source>
</evidence>
<dbReference type="AlphaFoldDB" id="A0A238JUD4"/>
<proteinExistence type="inferred from homology"/>
<sequence>MDCLPDFGEKIVCSLLIETREAVQNIDAIFAVDGIDNSIVAPFDLSTSLCVSGQFDPPNFLEVVGAIEAAAKAKSVPLDAGPANIQAEIDNLFSRGYRLTGGFDVLQIRRVVAELVGNFRLIPVRLRCSSYPSKGTG</sequence>
<keyword evidence="2" id="KW-0479">Metal-binding</keyword>
<feature type="domain" description="HpcH/HpaI aldolase/citrate lyase" evidence="4">
    <location>
        <begin position="15"/>
        <end position="78"/>
    </location>
</feature>
<dbReference type="OrthoDB" id="9802624at2"/>
<dbReference type="Gene3D" id="3.20.20.60">
    <property type="entry name" value="Phosphoenolpyruvate-binding domains"/>
    <property type="match status" value="1"/>
</dbReference>
<reference evidence="5 6" key="1">
    <citation type="submission" date="2017-05" db="EMBL/GenBank/DDBJ databases">
        <authorList>
            <person name="Song R."/>
            <person name="Chenine A.L."/>
            <person name="Ruprecht R.M."/>
        </authorList>
    </citation>
    <scope>NUCLEOTIDE SEQUENCE [LARGE SCALE GENOMIC DNA]</scope>
    <source>
        <strain evidence="5 6">CECT 8663</strain>
    </source>
</reference>
<keyword evidence="3" id="KW-0456">Lyase</keyword>
<dbReference type="EMBL" id="FXYH01000001">
    <property type="protein sequence ID" value="SMX34288.1"/>
    <property type="molecule type" value="Genomic_DNA"/>
</dbReference>
<evidence type="ECO:0000313" key="5">
    <source>
        <dbReference type="EMBL" id="SMX34288.1"/>
    </source>
</evidence>
<dbReference type="GO" id="GO:0046872">
    <property type="term" value="F:metal ion binding"/>
    <property type="evidence" value="ECO:0007669"/>
    <property type="project" value="UniProtKB-KW"/>
</dbReference>